<reference evidence="1 2" key="1">
    <citation type="journal article" date="2016" name="Mol. Biol. Evol.">
        <title>Comparative Genomics of Early-Diverging Mushroom-Forming Fungi Provides Insights into the Origins of Lignocellulose Decay Capabilities.</title>
        <authorList>
            <person name="Nagy L.G."/>
            <person name="Riley R."/>
            <person name="Tritt A."/>
            <person name="Adam C."/>
            <person name="Daum C."/>
            <person name="Floudas D."/>
            <person name="Sun H."/>
            <person name="Yadav J.S."/>
            <person name="Pangilinan J."/>
            <person name="Larsson K.H."/>
            <person name="Matsuura K."/>
            <person name="Barry K."/>
            <person name="Labutti K."/>
            <person name="Kuo R."/>
            <person name="Ohm R.A."/>
            <person name="Bhattacharya S.S."/>
            <person name="Shirouzu T."/>
            <person name="Yoshinaga Y."/>
            <person name="Martin F.M."/>
            <person name="Grigoriev I.V."/>
            <person name="Hibbett D.S."/>
        </authorList>
    </citation>
    <scope>NUCLEOTIDE SEQUENCE [LARGE SCALE GENOMIC DNA]</scope>
    <source>
        <strain evidence="1 2">HHB12029</strain>
    </source>
</reference>
<name>A0A165H3Q9_EXIGL</name>
<protein>
    <submittedName>
        <fullName evidence="1">Uncharacterized protein</fullName>
    </submittedName>
</protein>
<organism evidence="1 2">
    <name type="scientific">Exidia glandulosa HHB12029</name>
    <dbReference type="NCBI Taxonomy" id="1314781"/>
    <lineage>
        <taxon>Eukaryota</taxon>
        <taxon>Fungi</taxon>
        <taxon>Dikarya</taxon>
        <taxon>Basidiomycota</taxon>
        <taxon>Agaricomycotina</taxon>
        <taxon>Agaricomycetes</taxon>
        <taxon>Auriculariales</taxon>
        <taxon>Exidiaceae</taxon>
        <taxon>Exidia</taxon>
    </lineage>
</organism>
<dbReference type="AlphaFoldDB" id="A0A165H3Q9"/>
<keyword evidence="2" id="KW-1185">Reference proteome</keyword>
<evidence type="ECO:0000313" key="2">
    <source>
        <dbReference type="Proteomes" id="UP000077266"/>
    </source>
</evidence>
<accession>A0A165H3Q9</accession>
<gene>
    <name evidence="1" type="ORF">EXIGLDRAFT_96981</name>
</gene>
<dbReference type="InParanoid" id="A0A165H3Q9"/>
<dbReference type="Proteomes" id="UP000077266">
    <property type="component" value="Unassembled WGS sequence"/>
</dbReference>
<dbReference type="EMBL" id="KV426028">
    <property type="protein sequence ID" value="KZV91410.1"/>
    <property type="molecule type" value="Genomic_DNA"/>
</dbReference>
<proteinExistence type="predicted"/>
<evidence type="ECO:0000313" key="1">
    <source>
        <dbReference type="EMBL" id="KZV91410.1"/>
    </source>
</evidence>
<sequence length="593" mass="66367">MRSAFFYRHYVQGPIWSHLQRVRKSGEQHALHQRAADLDAASISWLVRSSSNAETVLVAIQATGSLHPASRGTSLLREDHEVRLKAVDVVHTAFYDGGTRCGTVTSPADIARLLRVALAQTPFLLKNRGLDYPWSTAAVCDYDLYLLSQIFTTYTLDRRKMTNREVHFIDAPRRLGDKSPFLHSTVMLLLGLRSLSLEPQLALVDLLDFSRITDEDARYVTTALMPSMERNRHTHTHSFPCNRDCLLDVLSDIALTSAYSAPESSCHRIHSMSLVLIRRLLRLQPESFSARSDWPGMYLCTASTQCCIGLVVPHFLDLLTSGLYTGSTELEWYGAASFLSSALDYYGSTRISPIRCEQILCIVTATLRLIPPHETRVFDPPLQDNLLLEMCSVVYALYRPKSLFMYRAKGRASLYRAQLLVAHDVWSLSDGLLPLLKRTEDTPSIWSVIVSSVSESHTTAVSLVLAIQLCSGARRGLLGISSLIDEFFAYNWGLDALRGNSSGVRSDSEAGLLHLMIQHCVELKSDWWENVRARVDVGDVTSESGGGKILHVDPLGAEWRRRDVRYYDRWLVKQRPGPCTMCAACEPPVAPPV</sequence>